<feature type="domain" description="SAF" evidence="2">
    <location>
        <begin position="40"/>
        <end position="102"/>
    </location>
</feature>
<feature type="transmembrane region" description="Helical" evidence="1">
    <location>
        <begin position="9"/>
        <end position="29"/>
    </location>
</feature>
<accession>A0A1V4SP76</accession>
<dbReference type="InterPro" id="IPR013974">
    <property type="entry name" value="SAF"/>
</dbReference>
<comment type="caution">
    <text evidence="3">The sequence shown here is derived from an EMBL/GenBank/DDBJ whole genome shotgun (WGS) entry which is preliminary data.</text>
</comment>
<keyword evidence="1" id="KW-1133">Transmembrane helix</keyword>
<evidence type="ECO:0000313" key="3">
    <source>
        <dbReference type="EMBL" id="OPX45644.1"/>
    </source>
</evidence>
<dbReference type="CDD" id="cd11614">
    <property type="entry name" value="SAF_CpaB_FlgA_like"/>
    <property type="match status" value="1"/>
</dbReference>
<dbReference type="EMBL" id="MZGX01000003">
    <property type="protein sequence ID" value="OPX45644.1"/>
    <property type="molecule type" value="Genomic_DNA"/>
</dbReference>
<dbReference type="STRING" id="48256.CLHUN_05810"/>
<keyword evidence="1" id="KW-0812">Transmembrane</keyword>
<dbReference type="SMART" id="SM00858">
    <property type="entry name" value="SAF"/>
    <property type="match status" value="1"/>
</dbReference>
<reference evidence="3 4" key="1">
    <citation type="submission" date="2017-03" db="EMBL/GenBank/DDBJ databases">
        <title>Genome sequence of Clostridium hungatei DSM 14427.</title>
        <authorList>
            <person name="Poehlein A."/>
            <person name="Daniel R."/>
        </authorList>
    </citation>
    <scope>NUCLEOTIDE SEQUENCE [LARGE SCALE GENOMIC DNA]</scope>
    <source>
        <strain evidence="3 4">DSM 14427</strain>
    </source>
</reference>
<evidence type="ECO:0000313" key="4">
    <source>
        <dbReference type="Proteomes" id="UP000191554"/>
    </source>
</evidence>
<sequence>MKKRIIIKTMLICIGIFLILDTLILTYTFKKYPLDLEEYIPAIIAASDIQPGTVIEPKHIRTKLIQYSAFNQSMEKDANMVIGKKVSRAIGRNDYLRKPDLIERDDWYSSDARIITVPVNIEERLANLIKRGSYIDIRIKRESSQMVETALKKVRVEDVLDENGNPIDAKAGVNSRTAYLKLILGEAERQKIYTSLTEGKLIYELYCDENQD</sequence>
<name>A0A1V4SP76_RUMHU</name>
<keyword evidence="4" id="KW-1185">Reference proteome</keyword>
<dbReference type="OrthoDB" id="1738717at2"/>
<keyword evidence="1" id="KW-0472">Membrane</keyword>
<organism evidence="3 4">
    <name type="scientific">Ruminiclostridium hungatei</name>
    <name type="common">Clostridium hungatei</name>
    <dbReference type="NCBI Taxonomy" id="48256"/>
    <lineage>
        <taxon>Bacteria</taxon>
        <taxon>Bacillati</taxon>
        <taxon>Bacillota</taxon>
        <taxon>Clostridia</taxon>
        <taxon>Eubacteriales</taxon>
        <taxon>Oscillospiraceae</taxon>
        <taxon>Ruminiclostridium</taxon>
    </lineage>
</organism>
<dbReference type="RefSeq" id="WP_080063051.1">
    <property type="nucleotide sequence ID" value="NZ_MZGX01000003.1"/>
</dbReference>
<dbReference type="Proteomes" id="UP000191554">
    <property type="component" value="Unassembled WGS sequence"/>
</dbReference>
<dbReference type="Gene3D" id="3.90.1210.10">
    <property type="entry name" value="Antifreeze-like/N-acetylneuraminic acid synthase C-terminal domain"/>
    <property type="match status" value="1"/>
</dbReference>
<protein>
    <recommendedName>
        <fullName evidence="2">SAF domain-containing protein</fullName>
    </recommendedName>
</protein>
<evidence type="ECO:0000259" key="2">
    <source>
        <dbReference type="SMART" id="SM00858"/>
    </source>
</evidence>
<proteinExistence type="predicted"/>
<evidence type="ECO:0000256" key="1">
    <source>
        <dbReference type="SAM" id="Phobius"/>
    </source>
</evidence>
<dbReference type="Pfam" id="PF08666">
    <property type="entry name" value="SAF"/>
    <property type="match status" value="1"/>
</dbReference>
<gene>
    <name evidence="3" type="ORF">CLHUN_05810</name>
</gene>
<dbReference type="AlphaFoldDB" id="A0A1V4SP76"/>